<dbReference type="OrthoDB" id="1640349at2"/>
<dbReference type="InterPro" id="IPR010690">
    <property type="entry name" value="YqfD"/>
</dbReference>
<keyword evidence="1" id="KW-1133">Transmembrane helix</keyword>
<protein>
    <recommendedName>
        <fullName evidence="4">Sporulation protein YqfD</fullName>
    </recommendedName>
</protein>
<dbReference type="RefSeq" id="WP_101330772.1">
    <property type="nucleotide sequence ID" value="NZ_PJNH01000001.1"/>
</dbReference>
<dbReference type="Pfam" id="PF06898">
    <property type="entry name" value="YqfD"/>
    <property type="match status" value="1"/>
</dbReference>
<gene>
    <name evidence="2" type="ORF">CEY16_04565</name>
</gene>
<dbReference type="PIRSF" id="PIRSF029895">
    <property type="entry name" value="SpoIV"/>
    <property type="match status" value="1"/>
</dbReference>
<dbReference type="Proteomes" id="UP000243524">
    <property type="component" value="Unassembled WGS sequence"/>
</dbReference>
<evidence type="ECO:0000256" key="1">
    <source>
        <dbReference type="SAM" id="Phobius"/>
    </source>
</evidence>
<proteinExistence type="predicted"/>
<keyword evidence="1" id="KW-0472">Membrane</keyword>
<keyword evidence="3" id="KW-1185">Reference proteome</keyword>
<evidence type="ECO:0008006" key="4">
    <source>
        <dbReference type="Google" id="ProtNLM"/>
    </source>
</evidence>
<comment type="caution">
    <text evidence="2">The sequence shown here is derived from an EMBL/GenBank/DDBJ whole genome shotgun (WGS) entry which is preliminary data.</text>
</comment>
<evidence type="ECO:0000313" key="3">
    <source>
        <dbReference type="Proteomes" id="UP000243524"/>
    </source>
</evidence>
<dbReference type="EMBL" id="PJNH01000001">
    <property type="protein sequence ID" value="PKR79028.1"/>
    <property type="molecule type" value="Genomic_DNA"/>
</dbReference>
<reference evidence="2 3" key="1">
    <citation type="submission" date="2017-06" db="EMBL/GenBank/DDBJ databases">
        <title>the draft geome sequence of Illustriluteabacillus marina B3227.</title>
        <authorList>
            <person name="He R.-H."/>
            <person name="Du Z.-J."/>
        </authorList>
    </citation>
    <scope>NUCLEOTIDE SEQUENCE [LARGE SCALE GENOMIC DNA]</scope>
    <source>
        <strain evidence="2 3">B3227</strain>
    </source>
</reference>
<name>A0A2I0QXJ2_9BACI</name>
<dbReference type="AlphaFoldDB" id="A0A2I0QXJ2"/>
<organism evidence="2 3">
    <name type="scientific">Halalkalibacillus sediminis</name>
    <dbReference type="NCBI Taxonomy" id="2018042"/>
    <lineage>
        <taxon>Bacteria</taxon>
        <taxon>Bacillati</taxon>
        <taxon>Bacillota</taxon>
        <taxon>Bacilli</taxon>
        <taxon>Bacillales</taxon>
        <taxon>Bacillaceae</taxon>
        <taxon>Halalkalibacillus</taxon>
    </lineage>
</organism>
<keyword evidence="1" id="KW-0812">Transmembrane</keyword>
<sequence>MNGFHWNEYVKVHVKGGQASQLFLELHRLSIPMHDIKRENETEIKFCTSLDSVKEIKSIRKRFQCKVYFERKNSIKRAYKMRGRMASYVLGTFFALFLLFALSNVIWKVEIVGGSPESRFEVSQLIDQLGLKQGNWVQASEDISTVEREVMNQIEKISYIGINRTGTTFLIKIKEQSINEPDPDEHPSNLIASKSGTIHSMFITNGRPLAKVNDTVKKGDILVTGELSEEGEDFTYSEGDILAEVWYNIDVTIENKALLYSLEDEATQRYSLNIGNREFFATNKEDLVEVHKRSQPLFFLNWELPLSINKTLFLQEQSLEQTIETEDYTNYVEAQLKRKLGQSVELIYLKVLHEQRHSDKVELELFVKVIEDISEAQIINQGD</sequence>
<evidence type="ECO:0000313" key="2">
    <source>
        <dbReference type="EMBL" id="PKR79028.1"/>
    </source>
</evidence>
<feature type="transmembrane region" description="Helical" evidence="1">
    <location>
        <begin position="85"/>
        <end position="107"/>
    </location>
</feature>
<accession>A0A2I0QXJ2</accession>